<sequence>MAQGMVYETLVENTVNGPGPRLAESWNISEDGKVYTFYLLKNVTFQDGEPFNAQAVKENIDAVQRNKERHAWLALASRIVSCDVVDNYTVKLVLSEAYYPALNELGYTRPYSMMSPGCFINGETKDGVSGYIGTGPYKLTEHVEDQYAAFEANPDYWGGEPGVKKIIRKVLPIGQTTLLALQKKEVNFLVTETGGNMLDVQAVRDLGKTGDYRITQSDPVSTKILLVNTGNPESPLAEKPVREAVWYAIDRDSLANDLLGGEDFPAETLMSKAVPYCNIDLKVRNFDPEKARQILDAAGWKLENGSEYRTRDGKTLKFNLCYFSAKAGQKAMSELIQSNLKAVGIQLELTGEENNACYDRRKTGNYDMLFDVTWGVPYEPHCTANILKPGGSYGDTTKGLPEAEKLYRKVDEVLASRDEAARKELYTEIFSTVHEEANIIPLTYGRLTAISPKNLENVHFLQNQYELPFKDLQFE</sequence>
<dbReference type="InterPro" id="IPR000914">
    <property type="entry name" value="SBP_5_dom"/>
</dbReference>
<dbReference type="Proteomes" id="UP000033101">
    <property type="component" value="Chromosome"/>
</dbReference>
<organism evidence="2 3">
    <name type="scientific">Methanosarcina horonobensis HB-1 = JCM 15518</name>
    <dbReference type="NCBI Taxonomy" id="1434110"/>
    <lineage>
        <taxon>Archaea</taxon>
        <taxon>Methanobacteriati</taxon>
        <taxon>Methanobacteriota</taxon>
        <taxon>Stenosarchaea group</taxon>
        <taxon>Methanomicrobia</taxon>
        <taxon>Methanosarcinales</taxon>
        <taxon>Methanosarcinaceae</taxon>
        <taxon>Methanosarcina</taxon>
    </lineage>
</organism>
<evidence type="ECO:0000313" key="3">
    <source>
        <dbReference type="Proteomes" id="UP000033101"/>
    </source>
</evidence>
<dbReference type="InterPro" id="IPR011980">
    <property type="entry name" value="CntA-like"/>
</dbReference>
<dbReference type="SUPFAM" id="SSF53850">
    <property type="entry name" value="Periplasmic binding protein-like II"/>
    <property type="match status" value="1"/>
</dbReference>
<dbReference type="GO" id="GO:0043190">
    <property type="term" value="C:ATP-binding cassette (ABC) transporter complex"/>
    <property type="evidence" value="ECO:0007669"/>
    <property type="project" value="InterPro"/>
</dbReference>
<dbReference type="PIRSF" id="PIRSF002741">
    <property type="entry name" value="MppA"/>
    <property type="match status" value="1"/>
</dbReference>
<dbReference type="GO" id="GO:0015675">
    <property type="term" value="P:nickel cation transport"/>
    <property type="evidence" value="ECO:0007669"/>
    <property type="project" value="InterPro"/>
</dbReference>
<evidence type="ECO:0000259" key="1">
    <source>
        <dbReference type="Pfam" id="PF00496"/>
    </source>
</evidence>
<keyword evidence="3" id="KW-1185">Reference proteome</keyword>
<feature type="domain" description="Solute-binding protein family 5" evidence="1">
    <location>
        <begin position="18"/>
        <end position="381"/>
    </location>
</feature>
<dbReference type="PATRIC" id="fig|1434110.4.peg.1518"/>
<dbReference type="Pfam" id="PF00496">
    <property type="entry name" value="SBP_bac_5"/>
    <property type="match status" value="1"/>
</dbReference>
<dbReference type="GO" id="GO:0016151">
    <property type="term" value="F:nickel cation binding"/>
    <property type="evidence" value="ECO:0007669"/>
    <property type="project" value="InterPro"/>
</dbReference>
<dbReference type="GO" id="GO:0020037">
    <property type="term" value="F:heme binding"/>
    <property type="evidence" value="ECO:0007669"/>
    <property type="project" value="InterPro"/>
</dbReference>
<dbReference type="KEGG" id="mhor:MSHOH_1224"/>
<evidence type="ECO:0000313" key="2">
    <source>
        <dbReference type="EMBL" id="AKB77707.1"/>
    </source>
</evidence>
<dbReference type="AlphaFoldDB" id="A0A0E3SCM7"/>
<dbReference type="CDD" id="cd08489">
    <property type="entry name" value="PBP2_NikA"/>
    <property type="match status" value="1"/>
</dbReference>
<gene>
    <name evidence="2" type="ORF">MSHOH_1224</name>
</gene>
<dbReference type="InterPro" id="IPR039424">
    <property type="entry name" value="SBP_5"/>
</dbReference>
<reference evidence="2 3" key="1">
    <citation type="submission" date="2014-07" db="EMBL/GenBank/DDBJ databases">
        <title>Methanogenic archaea and the global carbon cycle.</title>
        <authorList>
            <person name="Henriksen J.R."/>
            <person name="Luke J."/>
            <person name="Reinhart S."/>
            <person name="Benedict M.N."/>
            <person name="Youngblut N.D."/>
            <person name="Metcalf M.E."/>
            <person name="Whitaker R.J."/>
            <person name="Metcalf W.W."/>
        </authorList>
    </citation>
    <scope>NUCLEOTIDE SEQUENCE [LARGE SCALE GENOMIC DNA]</scope>
    <source>
        <strain evidence="2 3">HB-1</strain>
    </source>
</reference>
<dbReference type="EMBL" id="CP009516">
    <property type="protein sequence ID" value="AKB77707.1"/>
    <property type="molecule type" value="Genomic_DNA"/>
</dbReference>
<dbReference type="GO" id="GO:0015833">
    <property type="term" value="P:peptide transport"/>
    <property type="evidence" value="ECO:0007669"/>
    <property type="project" value="TreeGrafter"/>
</dbReference>
<dbReference type="Gene3D" id="3.10.105.10">
    <property type="entry name" value="Dipeptide-binding Protein, Domain 3"/>
    <property type="match status" value="1"/>
</dbReference>
<dbReference type="HOGENOM" id="CLU_017028_7_5_2"/>
<protein>
    <submittedName>
        <fullName evidence="2">Nickel ABC transporter, periplasmic nickel-binding protein NikA</fullName>
    </submittedName>
</protein>
<dbReference type="STRING" id="1434110.MSHOH_1224"/>
<proteinExistence type="predicted"/>
<dbReference type="NCBIfam" id="TIGR02294">
    <property type="entry name" value="nickel_nikA"/>
    <property type="match status" value="1"/>
</dbReference>
<dbReference type="PANTHER" id="PTHR30290">
    <property type="entry name" value="PERIPLASMIC BINDING COMPONENT OF ABC TRANSPORTER"/>
    <property type="match status" value="1"/>
</dbReference>
<dbReference type="GO" id="GO:1904680">
    <property type="term" value="F:peptide transmembrane transporter activity"/>
    <property type="evidence" value="ECO:0007669"/>
    <property type="project" value="TreeGrafter"/>
</dbReference>
<accession>A0A0E3SCM7</accession>
<name>A0A0E3SCM7_9EURY</name>
<dbReference type="PANTHER" id="PTHR30290:SF37">
    <property type="entry name" value="NICKEL-BINDING PERIPLASMIC PROTEIN"/>
    <property type="match status" value="1"/>
</dbReference>
<dbReference type="Gene3D" id="3.40.190.10">
    <property type="entry name" value="Periplasmic binding protein-like II"/>
    <property type="match status" value="1"/>
</dbReference>
<dbReference type="GO" id="GO:0042597">
    <property type="term" value="C:periplasmic space"/>
    <property type="evidence" value="ECO:0007669"/>
    <property type="project" value="UniProtKB-ARBA"/>
</dbReference>
<dbReference type="InterPro" id="IPR030678">
    <property type="entry name" value="Peptide/Ni-bd"/>
</dbReference>